<protein>
    <submittedName>
        <fullName evidence="2">Uncharacterized protein</fullName>
    </submittedName>
</protein>
<evidence type="ECO:0000256" key="1">
    <source>
        <dbReference type="SAM" id="MobiDB-lite"/>
    </source>
</evidence>
<proteinExistence type="predicted"/>
<sequence>MAAVSVGDIIAAAKFFHSVYENIKDADVEFNNFKLAAGQLGDVLEELFKALEEQQRIIHNRGASTRLKGPHKDDLKTLRDILGDFQLLQNQTEVFLEKHRSERSLLRRTFHQATGGMAKELRELRSAMLLHMQRVQFACQTLQIKAQSGISQRQEEMNHELMQQFKEQMERFYGIPTALSRSNTKRLGKNGGQMVLASRKTPAQEVVDEFAWLDEHFAINLPAEYSTNMPKMVDGKGLTTTDESDEDFYQRYIDLSKSYWLLRQVTTMQEFKQLQTYSMWSQYIANLSEKITGEFNMLKGSARIPSLDELKEFALQKQKCFDMGFGNSWSHFRTPNGGEVDDGIEILRLTLPAYPVGERDRKVTVYQHDTQHTNDLTLEDEYVAKADSFIHASRRMAANQRQTTSVTRTEAQLIPCYAWGTQQNGAGQNQSHTLMLKPEKDRKPIGFEFNNNSDMFAFQKTFTGFGVKADIPRVDKITLKTGFFSERQYTRARLQIWMEDIRDQPTTPHLNGGPSQCTSPLNPPVEDRGSLAPSSAFTGMSRGSALSHTSTILPAQRIQTIESCQLVIYTNDKLQQIFFISLDHCKIDNDACCGRSKRSNGVQTECCDRVVLVAPTKYLGIHRLTQSGNQQLAIPIAEEFLKHDRMKSDAPRPVGKQKQVRWVAVKFKSIQDKGLFVRKFMEMERVRSVKIDIQYRTLQQAKFMEVM</sequence>
<dbReference type="EMBL" id="HF935218">
    <property type="protein sequence ID" value="CCX04865.1"/>
    <property type="molecule type" value="Genomic_DNA"/>
</dbReference>
<reference evidence="2 3" key="1">
    <citation type="journal article" date="2013" name="PLoS Genet.">
        <title>The genome and development-dependent transcriptomes of Pyronema confluens: a window into fungal evolution.</title>
        <authorList>
            <person name="Traeger S."/>
            <person name="Altegoer F."/>
            <person name="Freitag M."/>
            <person name="Gabaldon T."/>
            <person name="Kempken F."/>
            <person name="Kumar A."/>
            <person name="Marcet-Houben M."/>
            <person name="Poggeler S."/>
            <person name="Stajich J.E."/>
            <person name="Nowrousian M."/>
        </authorList>
    </citation>
    <scope>NUCLEOTIDE SEQUENCE [LARGE SCALE GENOMIC DNA]</scope>
    <source>
        <strain evidence="3">CBS 100304</strain>
        <tissue evidence="2">Vegetative mycelium</tissue>
    </source>
</reference>
<feature type="region of interest" description="Disordered" evidence="1">
    <location>
        <begin position="506"/>
        <end position="534"/>
    </location>
</feature>
<keyword evidence="3" id="KW-1185">Reference proteome</keyword>
<organism evidence="2 3">
    <name type="scientific">Pyronema omphalodes (strain CBS 100304)</name>
    <name type="common">Pyronema confluens</name>
    <dbReference type="NCBI Taxonomy" id="1076935"/>
    <lineage>
        <taxon>Eukaryota</taxon>
        <taxon>Fungi</taxon>
        <taxon>Dikarya</taxon>
        <taxon>Ascomycota</taxon>
        <taxon>Pezizomycotina</taxon>
        <taxon>Pezizomycetes</taxon>
        <taxon>Pezizales</taxon>
        <taxon>Pyronemataceae</taxon>
        <taxon>Pyronema</taxon>
    </lineage>
</organism>
<evidence type="ECO:0000313" key="2">
    <source>
        <dbReference type="EMBL" id="CCX04865.1"/>
    </source>
</evidence>
<accession>U4L482</accession>
<feature type="compositionally biased region" description="Polar residues" evidence="1">
    <location>
        <begin position="506"/>
        <end position="520"/>
    </location>
</feature>
<evidence type="ECO:0000313" key="3">
    <source>
        <dbReference type="Proteomes" id="UP000018144"/>
    </source>
</evidence>
<dbReference type="AlphaFoldDB" id="U4L482"/>
<dbReference type="OrthoDB" id="5330919at2759"/>
<name>U4L482_PYROM</name>
<gene>
    <name evidence="2" type="ORF">PCON_03847</name>
</gene>
<dbReference type="Proteomes" id="UP000018144">
    <property type="component" value="Unassembled WGS sequence"/>
</dbReference>
<dbReference type="eggNOG" id="ENOG502SW1V">
    <property type="taxonomic scope" value="Eukaryota"/>
</dbReference>